<evidence type="ECO:0000313" key="2">
    <source>
        <dbReference type="EMBL" id="GJJ05852.1"/>
    </source>
</evidence>
<comment type="caution">
    <text evidence="2">The sequence shown here is derived from an EMBL/GenBank/DDBJ whole genome shotgun (WGS) entry which is preliminary data.</text>
</comment>
<feature type="compositionally biased region" description="Low complexity" evidence="1">
    <location>
        <begin position="172"/>
        <end position="182"/>
    </location>
</feature>
<dbReference type="EMBL" id="BPWL01000001">
    <property type="protein sequence ID" value="GJJ05852.1"/>
    <property type="molecule type" value="Genomic_DNA"/>
</dbReference>
<dbReference type="Proteomes" id="UP001050691">
    <property type="component" value="Unassembled WGS sequence"/>
</dbReference>
<feature type="region of interest" description="Disordered" evidence="1">
    <location>
        <begin position="141"/>
        <end position="182"/>
    </location>
</feature>
<organism evidence="2 3">
    <name type="scientific">Clathrus columnatus</name>
    <dbReference type="NCBI Taxonomy" id="1419009"/>
    <lineage>
        <taxon>Eukaryota</taxon>
        <taxon>Fungi</taxon>
        <taxon>Dikarya</taxon>
        <taxon>Basidiomycota</taxon>
        <taxon>Agaricomycotina</taxon>
        <taxon>Agaricomycetes</taxon>
        <taxon>Phallomycetidae</taxon>
        <taxon>Phallales</taxon>
        <taxon>Clathraceae</taxon>
        <taxon>Clathrus</taxon>
    </lineage>
</organism>
<reference evidence="2" key="1">
    <citation type="submission" date="2021-10" db="EMBL/GenBank/DDBJ databases">
        <title>De novo Genome Assembly of Clathrus columnatus (Basidiomycota, Fungi) Using Illumina and Nanopore Sequence Data.</title>
        <authorList>
            <person name="Ogiso-Tanaka E."/>
            <person name="Itagaki H."/>
            <person name="Hosoya T."/>
            <person name="Hosaka K."/>
        </authorList>
    </citation>
    <scope>NUCLEOTIDE SEQUENCE</scope>
    <source>
        <strain evidence="2">MO-923</strain>
    </source>
</reference>
<proteinExistence type="predicted"/>
<evidence type="ECO:0000313" key="3">
    <source>
        <dbReference type="Proteomes" id="UP001050691"/>
    </source>
</evidence>
<dbReference type="AlphaFoldDB" id="A0AAV4ZW87"/>
<accession>A0AAV4ZW87</accession>
<keyword evidence="3" id="KW-1185">Reference proteome</keyword>
<name>A0AAV4ZW87_9AGAM</name>
<feature type="compositionally biased region" description="Acidic residues" evidence="1">
    <location>
        <begin position="162"/>
        <end position="171"/>
    </location>
</feature>
<gene>
    <name evidence="2" type="ORF">Clacol_000039</name>
</gene>
<evidence type="ECO:0000256" key="1">
    <source>
        <dbReference type="SAM" id="MobiDB-lite"/>
    </source>
</evidence>
<protein>
    <submittedName>
        <fullName evidence="2">Uncharacterized protein</fullName>
    </submittedName>
</protein>
<sequence>MSGLSSNVNGFVNNIVYKYSSISLNIVVFIRDIVPIVSDALAFIGIVYQVLGIWKSKKRLGLQSNHKQDLVTSLLQQGVLRFSLSTIIICEFTLALRRRNMEKSTANMSGIRLPTLSLPSQNDPTQTQQSVLERLRESLIAEMAERPDPADSPNSGKLDVDGLQDNDDSDNPQDNMDSVATM</sequence>